<evidence type="ECO:0000256" key="1">
    <source>
        <dbReference type="SAM" id="Coils"/>
    </source>
</evidence>
<dbReference type="eggNOG" id="ENOG5031U66">
    <property type="taxonomic scope" value="Bacteria"/>
</dbReference>
<dbReference type="EMBL" id="CP003879">
    <property type="protein sequence ID" value="AFU67167.1"/>
    <property type="molecule type" value="Genomic_DNA"/>
</dbReference>
<keyword evidence="1" id="KW-0175">Coiled coil</keyword>
<reference evidence="2" key="1">
    <citation type="submission" date="2006-03" db="EMBL/GenBank/DDBJ databases">
        <authorList>
            <person name="Bowman J."/>
            <person name="Ferriera S."/>
            <person name="Johnson J."/>
            <person name="Kravitz S."/>
            <person name="Halpern A."/>
            <person name="Remington K."/>
            <person name="Beeson K."/>
            <person name="Tran B."/>
            <person name="Rogers Y.-H."/>
            <person name="Friedman R."/>
            <person name="Venter J.C."/>
        </authorList>
    </citation>
    <scope>NUCLEOTIDE SEQUENCE [LARGE SCALE GENOMIC DNA]</scope>
    <source>
        <strain evidence="2">ATCC 700755</strain>
    </source>
</reference>
<dbReference type="Proteomes" id="UP000008514">
    <property type="component" value="Chromosome"/>
</dbReference>
<evidence type="ECO:0000313" key="3">
    <source>
        <dbReference type="Proteomes" id="UP000008514"/>
    </source>
</evidence>
<reference evidence="2" key="2">
    <citation type="submission" date="2012-09" db="EMBL/GenBank/DDBJ databases">
        <title>The complete sequence of Psychroflexus torquis an extreme psychrophile from sea-ice that is stimulated by light.</title>
        <authorList>
            <person name="Feng S."/>
            <person name="Powell S.M."/>
            <person name="Bowman J.P."/>
        </authorList>
    </citation>
    <scope>NUCLEOTIDE SEQUENCE [LARGE SCALE GENOMIC DNA]</scope>
    <source>
        <strain evidence="2">ATCC 700755</strain>
    </source>
</reference>
<dbReference type="KEGG" id="ptq:P700755_000094"/>
<sequence>MKDLRKDFNYEDAPLHMSEGHQQLFETKLRKESKVVSRSETLQKSAAVLIVGLVSSILWFQTTPDQIQQNENPNLISLGNFSPEFQKIESFYQASINYELATLEAGDYDDLVNSYVLEVEKIDDEYKRLQDELTKQGFDETLIEAMIENLQLRLELLQNLKLKLTELKTLNHDSESIYQL</sequence>
<dbReference type="RefSeq" id="WP_015022787.1">
    <property type="nucleotide sequence ID" value="NC_018721.1"/>
</dbReference>
<evidence type="ECO:0008006" key="4">
    <source>
        <dbReference type="Google" id="ProtNLM"/>
    </source>
</evidence>
<proteinExistence type="predicted"/>
<dbReference type="OrthoDB" id="1441018at2"/>
<dbReference type="STRING" id="313595.P700755_000094"/>
<gene>
    <name evidence="2" type="ordered locus">P700755_000094</name>
</gene>
<feature type="coiled-coil region" evidence="1">
    <location>
        <begin position="112"/>
        <end position="167"/>
    </location>
</feature>
<keyword evidence="3" id="KW-1185">Reference proteome</keyword>
<dbReference type="HOGENOM" id="CLU_118510_0_0_10"/>
<accession>K4I968</accession>
<organism evidence="2 3">
    <name type="scientific">Psychroflexus torquis (strain ATCC 700755 / CIP 106069 / ACAM 623)</name>
    <dbReference type="NCBI Taxonomy" id="313595"/>
    <lineage>
        <taxon>Bacteria</taxon>
        <taxon>Pseudomonadati</taxon>
        <taxon>Bacteroidota</taxon>
        <taxon>Flavobacteriia</taxon>
        <taxon>Flavobacteriales</taxon>
        <taxon>Flavobacteriaceae</taxon>
        <taxon>Psychroflexus</taxon>
    </lineage>
</organism>
<evidence type="ECO:0000313" key="2">
    <source>
        <dbReference type="EMBL" id="AFU67167.1"/>
    </source>
</evidence>
<protein>
    <recommendedName>
        <fullName evidence="4">Anti-sigma factor</fullName>
    </recommendedName>
</protein>
<name>K4I968_PSYTT</name>
<dbReference type="AlphaFoldDB" id="K4I968"/>